<dbReference type="AlphaFoldDB" id="A0A174FJF8"/>
<gene>
    <name evidence="3" type="ORF">DW068_08225</name>
    <name evidence="2" type="ORF">DXD91_15830</name>
    <name evidence="1" type="ORF">ERS852450_01877</name>
</gene>
<evidence type="ECO:0008006" key="7">
    <source>
        <dbReference type="Google" id="ProtNLM"/>
    </source>
</evidence>
<reference evidence="1 4" key="1">
    <citation type="submission" date="2015-09" db="EMBL/GenBank/DDBJ databases">
        <authorList>
            <consortium name="Pathogen Informatics"/>
        </authorList>
    </citation>
    <scope>NUCLEOTIDE SEQUENCE [LARGE SCALE GENOMIC DNA]</scope>
    <source>
        <strain evidence="1 4">2789STDY5834835</strain>
    </source>
</reference>
<evidence type="ECO:0000313" key="3">
    <source>
        <dbReference type="EMBL" id="RHK39137.1"/>
    </source>
</evidence>
<dbReference type="Proteomes" id="UP000283497">
    <property type="component" value="Unassembled WGS sequence"/>
</dbReference>
<dbReference type="Proteomes" id="UP000095679">
    <property type="component" value="Unassembled WGS sequence"/>
</dbReference>
<dbReference type="InterPro" id="IPR014722">
    <property type="entry name" value="Rib_uL2_dom2"/>
</dbReference>
<dbReference type="EMBL" id="QRNJ01000028">
    <property type="protein sequence ID" value="RHK39137.1"/>
    <property type="molecule type" value="Genomic_DNA"/>
</dbReference>
<organism evidence="1 4">
    <name type="scientific">Anaerobutyricum hallii</name>
    <dbReference type="NCBI Taxonomy" id="39488"/>
    <lineage>
        <taxon>Bacteria</taxon>
        <taxon>Bacillati</taxon>
        <taxon>Bacillota</taxon>
        <taxon>Clostridia</taxon>
        <taxon>Lachnospirales</taxon>
        <taxon>Lachnospiraceae</taxon>
        <taxon>Anaerobutyricum</taxon>
    </lineage>
</organism>
<reference evidence="5 6" key="2">
    <citation type="submission" date="2018-08" db="EMBL/GenBank/DDBJ databases">
        <title>A genome reference for cultivated species of the human gut microbiota.</title>
        <authorList>
            <person name="Zou Y."/>
            <person name="Xue W."/>
            <person name="Luo G."/>
        </authorList>
    </citation>
    <scope>NUCLEOTIDE SEQUENCE [LARGE SCALE GENOMIC DNA]</scope>
    <source>
        <strain evidence="3 6">AF45-14BH</strain>
        <strain evidence="2 5">TM10-1AC</strain>
    </source>
</reference>
<sequence>MTNEQLKIIGHRVRIISKSSSHKGEYGIVTGTTKNREWLKVRLSNSTIKVAFSSVMQIN</sequence>
<evidence type="ECO:0000313" key="5">
    <source>
        <dbReference type="Proteomes" id="UP000262524"/>
    </source>
</evidence>
<evidence type="ECO:0000313" key="1">
    <source>
        <dbReference type="EMBL" id="CUO48265.1"/>
    </source>
</evidence>
<evidence type="ECO:0000313" key="6">
    <source>
        <dbReference type="Proteomes" id="UP000283497"/>
    </source>
</evidence>
<accession>A0A174FJF8</accession>
<name>A0A174FJF8_9FIRM</name>
<dbReference type="Proteomes" id="UP000262524">
    <property type="component" value="Unassembled WGS sequence"/>
</dbReference>
<protein>
    <recommendedName>
        <fullName evidence="7">KOW domain-containing protein</fullName>
    </recommendedName>
</protein>
<evidence type="ECO:0000313" key="2">
    <source>
        <dbReference type="EMBL" id="RGI75748.1"/>
    </source>
</evidence>
<dbReference type="Gene3D" id="2.30.30.30">
    <property type="match status" value="1"/>
</dbReference>
<proteinExistence type="predicted"/>
<dbReference type="EMBL" id="QSOE01000211">
    <property type="protein sequence ID" value="RGI75748.1"/>
    <property type="molecule type" value="Genomic_DNA"/>
</dbReference>
<dbReference type="EMBL" id="CYZL01000015">
    <property type="protein sequence ID" value="CUO48265.1"/>
    <property type="molecule type" value="Genomic_DNA"/>
</dbReference>
<evidence type="ECO:0000313" key="4">
    <source>
        <dbReference type="Proteomes" id="UP000095679"/>
    </source>
</evidence>